<evidence type="ECO:0000256" key="5">
    <source>
        <dbReference type="ARBA" id="ARBA00022553"/>
    </source>
</evidence>
<dbReference type="EC" id="2.7.13.3" evidence="3"/>
<evidence type="ECO:0000256" key="1">
    <source>
        <dbReference type="ARBA" id="ARBA00000085"/>
    </source>
</evidence>
<dbReference type="SUPFAM" id="SSF158472">
    <property type="entry name" value="HAMP domain-like"/>
    <property type="match status" value="1"/>
</dbReference>
<keyword evidence="12" id="KW-0902">Two-component regulatory system</keyword>
<keyword evidence="4" id="KW-1003">Cell membrane</keyword>
<dbReference type="InterPro" id="IPR003661">
    <property type="entry name" value="HisK_dim/P_dom"/>
</dbReference>
<evidence type="ECO:0000256" key="14">
    <source>
        <dbReference type="SAM" id="Coils"/>
    </source>
</evidence>
<dbReference type="InterPro" id="IPR036890">
    <property type="entry name" value="HATPase_C_sf"/>
</dbReference>
<dbReference type="GO" id="GO:0005886">
    <property type="term" value="C:plasma membrane"/>
    <property type="evidence" value="ECO:0007669"/>
    <property type="project" value="UniProtKB-SubCell"/>
</dbReference>
<dbReference type="InterPro" id="IPR050398">
    <property type="entry name" value="HssS/ArlS-like"/>
</dbReference>
<dbReference type="FunFam" id="3.30.565.10:FF:000006">
    <property type="entry name" value="Sensor histidine kinase WalK"/>
    <property type="match status" value="1"/>
</dbReference>
<comment type="catalytic activity">
    <reaction evidence="1">
        <text>ATP + protein L-histidine = ADP + protein N-phospho-L-histidine.</text>
        <dbReference type="EC" id="2.7.13.3"/>
    </reaction>
</comment>
<evidence type="ECO:0000313" key="19">
    <source>
        <dbReference type="Proteomes" id="UP000030147"/>
    </source>
</evidence>
<keyword evidence="6" id="KW-0808">Transferase</keyword>
<feature type="domain" description="Histidine kinase" evidence="16">
    <location>
        <begin position="241"/>
        <end position="457"/>
    </location>
</feature>
<dbReference type="Pfam" id="PF00512">
    <property type="entry name" value="HisKA"/>
    <property type="match status" value="1"/>
</dbReference>
<evidence type="ECO:0000259" key="17">
    <source>
        <dbReference type="PROSITE" id="PS50885"/>
    </source>
</evidence>
<comment type="caution">
    <text evidence="18">The sequence shown here is derived from an EMBL/GenBank/DDBJ whole genome shotgun (WGS) entry which is preliminary data.</text>
</comment>
<dbReference type="Gene3D" id="3.30.565.10">
    <property type="entry name" value="Histidine kinase-like ATPase, C-terminal domain"/>
    <property type="match status" value="1"/>
</dbReference>
<dbReference type="Gene3D" id="6.10.340.10">
    <property type="match status" value="1"/>
</dbReference>
<evidence type="ECO:0000256" key="13">
    <source>
        <dbReference type="ARBA" id="ARBA00023136"/>
    </source>
</evidence>
<dbReference type="CDD" id="cd00082">
    <property type="entry name" value="HisKA"/>
    <property type="match status" value="1"/>
</dbReference>
<feature type="transmembrane region" description="Helical" evidence="15">
    <location>
        <begin position="161"/>
        <end position="183"/>
    </location>
</feature>
<dbReference type="InterPro" id="IPR003660">
    <property type="entry name" value="HAMP_dom"/>
</dbReference>
<keyword evidence="7 15" id="KW-0812">Transmembrane</keyword>
<dbReference type="AlphaFoldDB" id="A0A0A2TFG0"/>
<evidence type="ECO:0000256" key="11">
    <source>
        <dbReference type="ARBA" id="ARBA00022989"/>
    </source>
</evidence>
<name>A0A0A2TFG0_9BACI</name>
<dbReference type="FunFam" id="1.10.287.130:FF:000001">
    <property type="entry name" value="Two-component sensor histidine kinase"/>
    <property type="match status" value="1"/>
</dbReference>
<dbReference type="PANTHER" id="PTHR45528:SF1">
    <property type="entry name" value="SENSOR HISTIDINE KINASE CPXA"/>
    <property type="match status" value="1"/>
</dbReference>
<evidence type="ECO:0000256" key="8">
    <source>
        <dbReference type="ARBA" id="ARBA00022741"/>
    </source>
</evidence>
<organism evidence="18 19">
    <name type="scientific">Pontibacillus yanchengensis Y32</name>
    <dbReference type="NCBI Taxonomy" id="1385514"/>
    <lineage>
        <taxon>Bacteria</taxon>
        <taxon>Bacillati</taxon>
        <taxon>Bacillota</taxon>
        <taxon>Bacilli</taxon>
        <taxon>Bacillales</taxon>
        <taxon>Bacillaceae</taxon>
        <taxon>Pontibacillus</taxon>
    </lineage>
</organism>
<dbReference type="Proteomes" id="UP000030147">
    <property type="component" value="Unassembled WGS sequence"/>
</dbReference>
<dbReference type="InterPro" id="IPR003594">
    <property type="entry name" value="HATPase_dom"/>
</dbReference>
<dbReference type="EMBL" id="AVBF01000003">
    <property type="protein sequence ID" value="KGP74289.1"/>
    <property type="molecule type" value="Genomic_DNA"/>
</dbReference>
<dbReference type="eggNOG" id="COG2205">
    <property type="taxonomic scope" value="Bacteria"/>
</dbReference>
<dbReference type="Pfam" id="PF00672">
    <property type="entry name" value="HAMP"/>
    <property type="match status" value="1"/>
</dbReference>
<evidence type="ECO:0000259" key="16">
    <source>
        <dbReference type="PROSITE" id="PS50109"/>
    </source>
</evidence>
<evidence type="ECO:0000256" key="9">
    <source>
        <dbReference type="ARBA" id="ARBA00022777"/>
    </source>
</evidence>
<dbReference type="CDD" id="cd00075">
    <property type="entry name" value="HATPase"/>
    <property type="match status" value="1"/>
</dbReference>
<keyword evidence="19" id="KW-1185">Reference proteome</keyword>
<keyword evidence="8" id="KW-0547">Nucleotide-binding</keyword>
<dbReference type="SMART" id="SM00388">
    <property type="entry name" value="HisKA"/>
    <property type="match status" value="1"/>
</dbReference>
<gene>
    <name evidence="18" type="ORF">N782_15135</name>
</gene>
<keyword evidence="5" id="KW-0597">Phosphoprotein</keyword>
<dbReference type="InterPro" id="IPR005467">
    <property type="entry name" value="His_kinase_dom"/>
</dbReference>
<protein>
    <recommendedName>
        <fullName evidence="3">histidine kinase</fullName>
        <ecNumber evidence="3">2.7.13.3</ecNumber>
    </recommendedName>
</protein>
<accession>A0A0A2TFG0</accession>
<evidence type="ECO:0000256" key="12">
    <source>
        <dbReference type="ARBA" id="ARBA00023012"/>
    </source>
</evidence>
<dbReference type="Pfam" id="PF02518">
    <property type="entry name" value="HATPase_c"/>
    <property type="match status" value="1"/>
</dbReference>
<dbReference type="STRING" id="1385514.N782_15135"/>
<reference evidence="18 19" key="1">
    <citation type="journal article" date="2015" name="Stand. Genomic Sci.">
        <title>High quality draft genome sequence of the moderately halophilic bacterium Pontibacillus yanchengensis Y32(T) and comparison among Pontibacillus genomes.</title>
        <authorList>
            <person name="Huang J."/>
            <person name="Qiao Z.X."/>
            <person name="Tang J.W."/>
            <person name="Wang G."/>
        </authorList>
    </citation>
    <scope>NUCLEOTIDE SEQUENCE [LARGE SCALE GENOMIC DNA]</scope>
    <source>
        <strain evidence="18 19">Y32</strain>
    </source>
</reference>
<dbReference type="CDD" id="cd06225">
    <property type="entry name" value="HAMP"/>
    <property type="match status" value="1"/>
</dbReference>
<dbReference type="PRINTS" id="PR00344">
    <property type="entry name" value="BCTRLSENSOR"/>
</dbReference>
<evidence type="ECO:0000256" key="15">
    <source>
        <dbReference type="SAM" id="Phobius"/>
    </source>
</evidence>
<keyword evidence="9 18" id="KW-0418">Kinase</keyword>
<evidence type="ECO:0000256" key="4">
    <source>
        <dbReference type="ARBA" id="ARBA00022475"/>
    </source>
</evidence>
<feature type="domain" description="HAMP" evidence="17">
    <location>
        <begin position="181"/>
        <end position="233"/>
    </location>
</feature>
<dbReference type="SUPFAM" id="SSF55874">
    <property type="entry name" value="ATPase domain of HSP90 chaperone/DNA topoisomerase II/histidine kinase"/>
    <property type="match status" value="1"/>
</dbReference>
<evidence type="ECO:0000256" key="2">
    <source>
        <dbReference type="ARBA" id="ARBA00004651"/>
    </source>
</evidence>
<keyword evidence="14" id="KW-0175">Coiled coil</keyword>
<dbReference type="SUPFAM" id="SSF47384">
    <property type="entry name" value="Homodimeric domain of signal transducing histidine kinase"/>
    <property type="match status" value="1"/>
</dbReference>
<keyword evidence="11 15" id="KW-1133">Transmembrane helix</keyword>
<evidence type="ECO:0000256" key="7">
    <source>
        <dbReference type="ARBA" id="ARBA00022692"/>
    </source>
</evidence>
<evidence type="ECO:0000256" key="6">
    <source>
        <dbReference type="ARBA" id="ARBA00022679"/>
    </source>
</evidence>
<dbReference type="GO" id="GO:0005524">
    <property type="term" value="F:ATP binding"/>
    <property type="evidence" value="ECO:0007669"/>
    <property type="project" value="UniProtKB-KW"/>
</dbReference>
<dbReference type="InterPro" id="IPR004358">
    <property type="entry name" value="Sig_transdc_His_kin-like_C"/>
</dbReference>
<sequence>MNKLSFKLGVLILICIMIVEGILFFFLYTNLANSRVEEVLDNLLARGNSHRDVLEKSFNDSTLNHVALMESEADTIVMITDDKQNVIAQSEPMNAEINQLIAKPLSNISHQGMILNGEWKSSSFVASVSPIQINGGNRGYVYMFSQTTVIKSVINQLSNQFLLAGLIAILLTVLAIFILSHFITRPLVRMKRATEEIINGDSKVSLKSKRKDELGQLANSIVILSDELERLKQDRKEFLASISHELRTPLTYIKGYANIASRDMISDSERQDYLGIIREETDHVTHLVKNLFDLAKMDQNQFVIQKENVNLCEMLKKVRDKMHPILNDNHLRLNITCPANIIIFVDPDRFQQVILNLMDNAIKHSPNQSTINIDVKRNMTSIAITVRDEGEGIPEEEIPFIFERLYRIDKSRSREFGGSGLGLSIVKEIIEKHGGEVKVESAVGNGTKMTILINEEDIVSYD</sequence>
<dbReference type="PROSITE" id="PS50885">
    <property type="entry name" value="HAMP"/>
    <property type="match status" value="1"/>
</dbReference>
<evidence type="ECO:0000256" key="10">
    <source>
        <dbReference type="ARBA" id="ARBA00022840"/>
    </source>
</evidence>
<evidence type="ECO:0000256" key="3">
    <source>
        <dbReference type="ARBA" id="ARBA00012438"/>
    </source>
</evidence>
<proteinExistence type="predicted"/>
<evidence type="ECO:0000313" key="18">
    <source>
        <dbReference type="EMBL" id="KGP74289.1"/>
    </source>
</evidence>
<keyword evidence="10" id="KW-0067">ATP-binding</keyword>
<feature type="transmembrane region" description="Helical" evidence="15">
    <location>
        <begin position="6"/>
        <end position="28"/>
    </location>
</feature>
<dbReference type="PROSITE" id="PS50109">
    <property type="entry name" value="HIS_KIN"/>
    <property type="match status" value="1"/>
</dbReference>
<dbReference type="InterPro" id="IPR036097">
    <property type="entry name" value="HisK_dim/P_sf"/>
</dbReference>
<comment type="subcellular location">
    <subcellularLocation>
        <location evidence="2">Cell membrane</location>
        <topology evidence="2">Multi-pass membrane protein</topology>
    </subcellularLocation>
</comment>
<feature type="coiled-coil region" evidence="14">
    <location>
        <begin position="214"/>
        <end position="241"/>
    </location>
</feature>
<dbReference type="OrthoDB" id="9780718at2"/>
<dbReference type="GO" id="GO:0000155">
    <property type="term" value="F:phosphorelay sensor kinase activity"/>
    <property type="evidence" value="ECO:0007669"/>
    <property type="project" value="InterPro"/>
</dbReference>
<dbReference type="SMART" id="SM00304">
    <property type="entry name" value="HAMP"/>
    <property type="match status" value="1"/>
</dbReference>
<dbReference type="PANTHER" id="PTHR45528">
    <property type="entry name" value="SENSOR HISTIDINE KINASE CPXA"/>
    <property type="match status" value="1"/>
</dbReference>
<dbReference type="Gene3D" id="1.10.287.130">
    <property type="match status" value="1"/>
</dbReference>
<keyword evidence="13 15" id="KW-0472">Membrane</keyword>
<dbReference type="SMART" id="SM00387">
    <property type="entry name" value="HATPase_c"/>
    <property type="match status" value="1"/>
</dbReference>